<protein>
    <submittedName>
        <fullName evidence="3">Uncharacterized protein</fullName>
    </submittedName>
</protein>
<dbReference type="EMBL" id="CAJNJA010100585">
    <property type="protein sequence ID" value="CAE7943842.1"/>
    <property type="molecule type" value="Genomic_DNA"/>
</dbReference>
<evidence type="ECO:0000313" key="4">
    <source>
        <dbReference type="Proteomes" id="UP000601435"/>
    </source>
</evidence>
<keyword evidence="4" id="KW-1185">Reference proteome</keyword>
<feature type="transmembrane region" description="Helical" evidence="2">
    <location>
        <begin position="84"/>
        <end position="102"/>
    </location>
</feature>
<keyword evidence="2" id="KW-0472">Membrane</keyword>
<evidence type="ECO:0000256" key="1">
    <source>
        <dbReference type="SAM" id="MobiDB-lite"/>
    </source>
</evidence>
<name>A0A813CL61_9DINO</name>
<feature type="compositionally biased region" description="Polar residues" evidence="1">
    <location>
        <begin position="8"/>
        <end position="23"/>
    </location>
</feature>
<gene>
    <name evidence="3" type="ORF">SNEC2469_LOCUS35188</name>
</gene>
<keyword evidence="2" id="KW-1133">Transmembrane helix</keyword>
<dbReference type="AlphaFoldDB" id="A0A813CL61"/>
<organism evidence="3 4">
    <name type="scientific">Symbiodinium necroappetens</name>
    <dbReference type="NCBI Taxonomy" id="1628268"/>
    <lineage>
        <taxon>Eukaryota</taxon>
        <taxon>Sar</taxon>
        <taxon>Alveolata</taxon>
        <taxon>Dinophyceae</taxon>
        <taxon>Suessiales</taxon>
        <taxon>Symbiodiniaceae</taxon>
        <taxon>Symbiodinium</taxon>
    </lineage>
</organism>
<dbReference type="OrthoDB" id="412544at2759"/>
<feature type="transmembrane region" description="Helical" evidence="2">
    <location>
        <begin position="53"/>
        <end position="72"/>
    </location>
</feature>
<evidence type="ECO:0000313" key="3">
    <source>
        <dbReference type="EMBL" id="CAE7943842.1"/>
    </source>
</evidence>
<dbReference type="Proteomes" id="UP000601435">
    <property type="component" value="Unassembled WGS sequence"/>
</dbReference>
<feature type="region of interest" description="Disordered" evidence="1">
    <location>
        <begin position="1"/>
        <end position="28"/>
    </location>
</feature>
<reference evidence="3" key="1">
    <citation type="submission" date="2021-02" db="EMBL/GenBank/DDBJ databases">
        <authorList>
            <person name="Dougan E. K."/>
            <person name="Rhodes N."/>
            <person name="Thang M."/>
            <person name="Chan C."/>
        </authorList>
    </citation>
    <scope>NUCLEOTIDE SEQUENCE</scope>
</reference>
<evidence type="ECO:0000256" key="2">
    <source>
        <dbReference type="SAM" id="Phobius"/>
    </source>
</evidence>
<keyword evidence="2" id="KW-0812">Transmembrane</keyword>
<accession>A0A813CL61</accession>
<proteinExistence type="predicted"/>
<comment type="caution">
    <text evidence="3">The sequence shown here is derived from an EMBL/GenBank/DDBJ whole genome shotgun (WGS) entry which is preliminary data.</text>
</comment>
<sequence length="136" mass="14347">MSEPSPPLTSSARISPTQPTGQPVSLPVSEPAKHARHALGSVELCLPTPRDTLVASLISMVFMTAGLLIFAVSEQGLPGISKSHGLAVVFRVLGWTVMYFVPVHQIAIANIRGFTLTSIRPGDTALVCSRTGLQTS</sequence>